<proteinExistence type="predicted"/>
<sequence length="71" mass="7821">MRSTTLTQPNQKTNPSAHTPQLATAHAATNALTSTETSAQLVRNIACIPSDQRRERSTRDRARRSTSSSKR</sequence>
<evidence type="ECO:0000313" key="2">
    <source>
        <dbReference type="EMBL" id="VDD06907.1"/>
    </source>
</evidence>
<organism evidence="2">
    <name type="scientific">Brassica campestris</name>
    <name type="common">Field mustard</name>
    <dbReference type="NCBI Taxonomy" id="3711"/>
    <lineage>
        <taxon>Eukaryota</taxon>
        <taxon>Viridiplantae</taxon>
        <taxon>Streptophyta</taxon>
        <taxon>Embryophyta</taxon>
        <taxon>Tracheophyta</taxon>
        <taxon>Spermatophyta</taxon>
        <taxon>Magnoliopsida</taxon>
        <taxon>eudicotyledons</taxon>
        <taxon>Gunneridae</taxon>
        <taxon>Pentapetalae</taxon>
        <taxon>rosids</taxon>
        <taxon>malvids</taxon>
        <taxon>Brassicales</taxon>
        <taxon>Brassicaceae</taxon>
        <taxon>Brassiceae</taxon>
        <taxon>Brassica</taxon>
    </lineage>
</organism>
<accession>A0A3P6BLD8</accession>
<name>A0A3P6BLD8_BRACM</name>
<feature type="region of interest" description="Disordered" evidence="1">
    <location>
        <begin position="1"/>
        <end position="21"/>
    </location>
</feature>
<feature type="region of interest" description="Disordered" evidence="1">
    <location>
        <begin position="43"/>
        <end position="71"/>
    </location>
</feature>
<dbReference type="EMBL" id="LR031575">
    <property type="protein sequence ID" value="VDD06907.1"/>
    <property type="molecule type" value="Genomic_DNA"/>
</dbReference>
<reference evidence="2" key="1">
    <citation type="submission" date="2018-11" db="EMBL/GenBank/DDBJ databases">
        <authorList>
            <consortium name="Genoscope - CEA"/>
            <person name="William W."/>
        </authorList>
    </citation>
    <scope>NUCLEOTIDE SEQUENCE</scope>
</reference>
<gene>
    <name evidence="2" type="ORF">BRAA08T34787Z</name>
</gene>
<evidence type="ECO:0000256" key="1">
    <source>
        <dbReference type="SAM" id="MobiDB-lite"/>
    </source>
</evidence>
<protein>
    <submittedName>
        <fullName evidence="2">Uncharacterized protein</fullName>
    </submittedName>
</protein>
<feature type="compositionally biased region" description="Basic residues" evidence="1">
    <location>
        <begin position="61"/>
        <end position="71"/>
    </location>
</feature>
<dbReference type="AlphaFoldDB" id="A0A3P6BLD8"/>
<feature type="compositionally biased region" description="Basic and acidic residues" evidence="1">
    <location>
        <begin position="51"/>
        <end position="60"/>
    </location>
</feature>